<protein>
    <recommendedName>
        <fullName evidence="8">Rhodopsin domain-containing protein</fullName>
    </recommendedName>
</protein>
<dbReference type="GeneID" id="54286254"/>
<feature type="compositionally biased region" description="Polar residues" evidence="6">
    <location>
        <begin position="220"/>
        <end position="230"/>
    </location>
</feature>
<organism evidence="9 10">
    <name type="scientific">Aaosphaeria arxii CBS 175.79</name>
    <dbReference type="NCBI Taxonomy" id="1450172"/>
    <lineage>
        <taxon>Eukaryota</taxon>
        <taxon>Fungi</taxon>
        <taxon>Dikarya</taxon>
        <taxon>Ascomycota</taxon>
        <taxon>Pezizomycotina</taxon>
        <taxon>Dothideomycetes</taxon>
        <taxon>Pleosporomycetidae</taxon>
        <taxon>Pleosporales</taxon>
        <taxon>Pleosporales incertae sedis</taxon>
        <taxon>Aaosphaeria</taxon>
    </lineage>
</organism>
<evidence type="ECO:0000256" key="2">
    <source>
        <dbReference type="ARBA" id="ARBA00022692"/>
    </source>
</evidence>
<evidence type="ECO:0000256" key="3">
    <source>
        <dbReference type="ARBA" id="ARBA00022989"/>
    </source>
</evidence>
<accession>A0A6A5XGW3</accession>
<feature type="transmembrane region" description="Helical" evidence="7">
    <location>
        <begin position="58"/>
        <end position="80"/>
    </location>
</feature>
<dbReference type="PANTHER" id="PTHR33048:SF47">
    <property type="entry name" value="INTEGRAL MEMBRANE PROTEIN-RELATED"/>
    <property type="match status" value="1"/>
</dbReference>
<evidence type="ECO:0000256" key="1">
    <source>
        <dbReference type="ARBA" id="ARBA00004141"/>
    </source>
</evidence>
<feature type="transmembrane region" description="Helical" evidence="7">
    <location>
        <begin position="24"/>
        <end position="46"/>
    </location>
</feature>
<evidence type="ECO:0000256" key="4">
    <source>
        <dbReference type="ARBA" id="ARBA00023136"/>
    </source>
</evidence>
<comment type="similarity">
    <text evidence="5">Belongs to the SAT4 family.</text>
</comment>
<dbReference type="Pfam" id="PF20684">
    <property type="entry name" value="Fung_rhodopsin"/>
    <property type="match status" value="1"/>
</dbReference>
<dbReference type="PANTHER" id="PTHR33048">
    <property type="entry name" value="PTH11-LIKE INTEGRAL MEMBRANE PROTEIN (AFU_ORTHOLOGUE AFUA_5G11245)"/>
    <property type="match status" value="1"/>
</dbReference>
<dbReference type="AlphaFoldDB" id="A0A6A5XGW3"/>
<name>A0A6A5XGW3_9PLEO</name>
<dbReference type="InterPro" id="IPR049326">
    <property type="entry name" value="Rhodopsin_dom_fungi"/>
</dbReference>
<feature type="transmembrane region" description="Helical" evidence="7">
    <location>
        <begin position="142"/>
        <end position="161"/>
    </location>
</feature>
<keyword evidence="4 7" id="KW-0472">Membrane</keyword>
<feature type="compositionally biased region" description="Basic and acidic residues" evidence="6">
    <location>
        <begin position="231"/>
        <end position="267"/>
    </location>
</feature>
<reference evidence="9" key="1">
    <citation type="journal article" date="2020" name="Stud. Mycol.">
        <title>101 Dothideomycetes genomes: a test case for predicting lifestyles and emergence of pathogens.</title>
        <authorList>
            <person name="Haridas S."/>
            <person name="Albert R."/>
            <person name="Binder M."/>
            <person name="Bloem J."/>
            <person name="Labutti K."/>
            <person name="Salamov A."/>
            <person name="Andreopoulos B."/>
            <person name="Baker S."/>
            <person name="Barry K."/>
            <person name="Bills G."/>
            <person name="Bluhm B."/>
            <person name="Cannon C."/>
            <person name="Castanera R."/>
            <person name="Culley D."/>
            <person name="Daum C."/>
            <person name="Ezra D."/>
            <person name="Gonzalez J."/>
            <person name="Henrissat B."/>
            <person name="Kuo A."/>
            <person name="Liang C."/>
            <person name="Lipzen A."/>
            <person name="Lutzoni F."/>
            <person name="Magnuson J."/>
            <person name="Mondo S."/>
            <person name="Nolan M."/>
            <person name="Ohm R."/>
            <person name="Pangilinan J."/>
            <person name="Park H.-J."/>
            <person name="Ramirez L."/>
            <person name="Alfaro M."/>
            <person name="Sun H."/>
            <person name="Tritt A."/>
            <person name="Yoshinaga Y."/>
            <person name="Zwiers L.-H."/>
            <person name="Turgeon B."/>
            <person name="Goodwin S."/>
            <person name="Spatafora J."/>
            <person name="Crous P."/>
            <person name="Grigoriev I."/>
        </authorList>
    </citation>
    <scope>NUCLEOTIDE SEQUENCE</scope>
    <source>
        <strain evidence="9">CBS 175.79</strain>
    </source>
</reference>
<feature type="domain" description="Rhodopsin" evidence="8">
    <location>
        <begin position="15"/>
        <end position="200"/>
    </location>
</feature>
<evidence type="ECO:0000256" key="5">
    <source>
        <dbReference type="ARBA" id="ARBA00038359"/>
    </source>
</evidence>
<evidence type="ECO:0000313" key="10">
    <source>
        <dbReference type="Proteomes" id="UP000799778"/>
    </source>
</evidence>
<feature type="transmembrane region" description="Helical" evidence="7">
    <location>
        <begin position="181"/>
        <end position="199"/>
    </location>
</feature>
<dbReference type="OrthoDB" id="5378633at2759"/>
<dbReference type="InterPro" id="IPR052337">
    <property type="entry name" value="SAT4-like"/>
</dbReference>
<dbReference type="GO" id="GO:0016020">
    <property type="term" value="C:membrane"/>
    <property type="evidence" value="ECO:0007669"/>
    <property type="project" value="UniProtKB-SubCell"/>
</dbReference>
<dbReference type="Proteomes" id="UP000799778">
    <property type="component" value="Unassembled WGS sequence"/>
</dbReference>
<comment type="subcellular location">
    <subcellularLocation>
        <location evidence="1">Membrane</location>
        <topology evidence="1">Multi-pass membrane protein</topology>
    </subcellularLocation>
</comment>
<evidence type="ECO:0000313" key="9">
    <source>
        <dbReference type="EMBL" id="KAF2012106.1"/>
    </source>
</evidence>
<keyword evidence="2 7" id="KW-0812">Transmembrane</keyword>
<keyword evidence="10" id="KW-1185">Reference proteome</keyword>
<evidence type="ECO:0000256" key="6">
    <source>
        <dbReference type="SAM" id="MobiDB-lite"/>
    </source>
</evidence>
<evidence type="ECO:0000256" key="7">
    <source>
        <dbReference type="SAM" id="Phobius"/>
    </source>
</evidence>
<dbReference type="RefSeq" id="XP_033380445.1">
    <property type="nucleotide sequence ID" value="XM_033528857.1"/>
</dbReference>
<keyword evidence="3 7" id="KW-1133">Transmembrane helix</keyword>
<sequence length="267" mass="30057">MYRAFEPDPLLGLDELKNLLKTSYILELIMGCVITAAKISILWFYHPIFAVYPMIRKAIYATGAACIIWFIIVTFVFIFQCSPVDAYWNMFAQPPACHKSQQLVLGYELTNFFLDVVILCIPIKPIKALQLSPLKRASTMAIFMLGGFVCIASIIRMTAVYDARDPSREVNFSPAMMWSTIQLGTAIVCSTLPALGPLIRSVSKPLSSLKSQYLSTRSRGKSSKWSTTGDRSGKTNESRDENYWIRMEENSHDRSHDSKDHIPSHAA</sequence>
<proteinExistence type="inferred from homology"/>
<evidence type="ECO:0000259" key="8">
    <source>
        <dbReference type="Pfam" id="PF20684"/>
    </source>
</evidence>
<gene>
    <name evidence="9" type="ORF">BU24DRAFT_425940</name>
</gene>
<feature type="region of interest" description="Disordered" evidence="6">
    <location>
        <begin position="220"/>
        <end position="267"/>
    </location>
</feature>
<feature type="transmembrane region" description="Helical" evidence="7">
    <location>
        <begin position="100"/>
        <end position="121"/>
    </location>
</feature>
<dbReference type="EMBL" id="ML978073">
    <property type="protein sequence ID" value="KAF2012106.1"/>
    <property type="molecule type" value="Genomic_DNA"/>
</dbReference>